<protein>
    <submittedName>
        <fullName evidence="2">Uncharacterized protein</fullName>
    </submittedName>
</protein>
<dbReference type="SUPFAM" id="SSF47769">
    <property type="entry name" value="SAM/Pointed domain"/>
    <property type="match status" value="1"/>
</dbReference>
<keyword evidence="3" id="KW-1185">Reference proteome</keyword>
<feature type="compositionally biased region" description="Low complexity" evidence="1">
    <location>
        <begin position="298"/>
        <end position="328"/>
    </location>
</feature>
<dbReference type="Gene3D" id="1.10.150.50">
    <property type="entry name" value="Transcription Factor, Ets-1"/>
    <property type="match status" value="1"/>
</dbReference>
<name>A0ABN9S1Y3_9DINO</name>
<comment type="caution">
    <text evidence="2">The sequence shown here is derived from an EMBL/GenBank/DDBJ whole genome shotgun (WGS) entry which is preliminary data.</text>
</comment>
<organism evidence="2 3">
    <name type="scientific">Prorocentrum cordatum</name>
    <dbReference type="NCBI Taxonomy" id="2364126"/>
    <lineage>
        <taxon>Eukaryota</taxon>
        <taxon>Sar</taxon>
        <taxon>Alveolata</taxon>
        <taxon>Dinophyceae</taxon>
        <taxon>Prorocentrales</taxon>
        <taxon>Prorocentraceae</taxon>
        <taxon>Prorocentrum</taxon>
    </lineage>
</organism>
<feature type="region of interest" description="Disordered" evidence="1">
    <location>
        <begin position="128"/>
        <end position="175"/>
    </location>
</feature>
<proteinExistence type="predicted"/>
<reference evidence="2" key="1">
    <citation type="submission" date="2023-10" db="EMBL/GenBank/DDBJ databases">
        <authorList>
            <person name="Chen Y."/>
            <person name="Shah S."/>
            <person name="Dougan E. K."/>
            <person name="Thang M."/>
            <person name="Chan C."/>
        </authorList>
    </citation>
    <scope>NUCLEOTIDE SEQUENCE [LARGE SCALE GENOMIC DNA]</scope>
</reference>
<feature type="compositionally biased region" description="Low complexity" evidence="1">
    <location>
        <begin position="130"/>
        <end position="156"/>
    </location>
</feature>
<dbReference type="EMBL" id="CAUYUJ010009047">
    <property type="protein sequence ID" value="CAK0825731.1"/>
    <property type="molecule type" value="Genomic_DNA"/>
</dbReference>
<evidence type="ECO:0000256" key="1">
    <source>
        <dbReference type="SAM" id="MobiDB-lite"/>
    </source>
</evidence>
<evidence type="ECO:0000313" key="2">
    <source>
        <dbReference type="EMBL" id="CAK0825731.1"/>
    </source>
</evidence>
<feature type="compositionally biased region" description="Low complexity" evidence="1">
    <location>
        <begin position="340"/>
        <end position="349"/>
    </location>
</feature>
<gene>
    <name evidence="2" type="ORF">PCOR1329_LOCUS25779</name>
</gene>
<evidence type="ECO:0000313" key="3">
    <source>
        <dbReference type="Proteomes" id="UP001189429"/>
    </source>
</evidence>
<accession>A0ABN9S1Y3</accession>
<dbReference type="InterPro" id="IPR013761">
    <property type="entry name" value="SAM/pointed_sf"/>
</dbReference>
<sequence>MAISCGQAKSVPQQKYRDLVCGADIAHRAVHDESEPLAKPKTQRHYIKTPESHWLQDSFELTLRKKLTAWFGASAVPPDLSSRRCREEMLVVEIGPSWRWVLLRMLAGGWHTSSRMHVTPEVDSCKFANGTPSPTTSSARASSTSRASGALSTLRGSRGRSRSTVPERPENQRSCEVARGLTALPALPSRDRAMQPERTAAERAAVARAAEERRLAQAAAADVQARRLKPGDAAPLSPEAAEVEAFLASSGLDRYLGPFLEHGFDCMDVVRDMEESHMRDVGAPSTRTGAGRPPTACPPLAAAAAAAQAPPSRGAGAADEAAAAGAAGAPPPEGAGPGAEGEAAAAQAGPGEGAAAERERAAAGAPPAGAGRRAVAVVVDGSVADPQAVLLEVFQAASQLVGAALDGPPEGRSYERTVMMCSKLCKVLDQVFKNLGSADIHRWSRLVCSSSTFQQTFAEHPQGPPLLQLAGFGPCPEGDALVLAAERGEARLRALAVRQYLAKLTESCRRGAARGAGWTAGERLRGAAARARTRLRFAAALPRGCPGLGPSGEPAA</sequence>
<dbReference type="Proteomes" id="UP001189429">
    <property type="component" value="Unassembled WGS sequence"/>
</dbReference>
<feature type="region of interest" description="Disordered" evidence="1">
    <location>
        <begin position="277"/>
        <end position="370"/>
    </location>
</feature>